<accession>A0A9P6VRJ6</accession>
<evidence type="ECO:0000256" key="1">
    <source>
        <dbReference type="SAM" id="MobiDB-lite"/>
    </source>
</evidence>
<dbReference type="SUPFAM" id="SSF56784">
    <property type="entry name" value="HAD-like"/>
    <property type="match status" value="1"/>
</dbReference>
<dbReference type="InterPro" id="IPR027417">
    <property type="entry name" value="P-loop_NTPase"/>
</dbReference>
<dbReference type="AlphaFoldDB" id="A0A9P6VRJ6"/>
<dbReference type="GO" id="GO:0006281">
    <property type="term" value="P:DNA repair"/>
    <property type="evidence" value="ECO:0007669"/>
    <property type="project" value="TreeGrafter"/>
</dbReference>
<sequence length="386" mass="43374">MAGSPNPSKRKFALDAPISPPPLKRKVQSTITQSAVASFFTPTSSKPPTPPQKVVWMEQSPDDNTPSTLLVGKYQPPNDSNSPQTTMAEEKRRKVAAFDFDSTLITTKSGKKFASDAQDWKWWHQSVPDILRKLYHDEGYRVVIISNQGGLSLTADTKAKAPKANRTTKLTSFKTKASTVLSQLGIPMSIYAATGKDIYRKPRTGMWKELLEDYDIHIPGDLDLENSIFVGDAGGRTARNVGITFHTPEEFFLHEAPREFERSFEPSDYLPDFSAAEVPDVYSKKNDQEVVIFCGSPGADNTNADSDVRSKWVELAGKHNVQIRLRALNPTMNPEKRDILPGLAFKMFSSRYQRPAISEGFQDITEVKFKFDGNEAEREIWSRYWT</sequence>
<dbReference type="InterPro" id="IPR036412">
    <property type="entry name" value="HAD-like_sf"/>
</dbReference>
<reference evidence="2" key="1">
    <citation type="submission" date="2019-07" db="EMBL/GenBank/DDBJ databases">
        <title>Hyphodiscus hymeniophilus genome sequencing and assembly.</title>
        <authorList>
            <person name="Kramer G."/>
            <person name="Nodwell J."/>
        </authorList>
    </citation>
    <scope>NUCLEOTIDE SEQUENCE</scope>
    <source>
        <strain evidence="2">ATCC 34498</strain>
    </source>
</reference>
<feature type="region of interest" description="Disordered" evidence="1">
    <location>
        <begin position="1"/>
        <end position="66"/>
    </location>
</feature>
<dbReference type="PANTHER" id="PTHR12083">
    <property type="entry name" value="BIFUNCTIONAL POLYNUCLEOTIDE PHOSPHATASE/KINASE"/>
    <property type="match status" value="1"/>
</dbReference>
<dbReference type="InterPro" id="IPR006549">
    <property type="entry name" value="HAD-SF_hydro_IIIA"/>
</dbReference>
<name>A0A9P6VRJ6_9HELO</name>
<protein>
    <submittedName>
        <fullName evidence="2">Bifunctional polynucleotide phosphatase kinase</fullName>
    </submittedName>
</protein>
<dbReference type="Gene3D" id="3.40.50.300">
    <property type="entry name" value="P-loop containing nucleotide triphosphate hydrolases"/>
    <property type="match status" value="1"/>
</dbReference>
<dbReference type="OrthoDB" id="19045at2759"/>
<keyword evidence="3" id="KW-1185">Reference proteome</keyword>
<keyword evidence="2" id="KW-0418">Kinase</keyword>
<organism evidence="2 3">
    <name type="scientific">Hyphodiscus hymeniophilus</name>
    <dbReference type="NCBI Taxonomy" id="353542"/>
    <lineage>
        <taxon>Eukaryota</taxon>
        <taxon>Fungi</taxon>
        <taxon>Dikarya</taxon>
        <taxon>Ascomycota</taxon>
        <taxon>Pezizomycotina</taxon>
        <taxon>Leotiomycetes</taxon>
        <taxon>Helotiales</taxon>
        <taxon>Hyphodiscaceae</taxon>
        <taxon>Hyphodiscus</taxon>
    </lineage>
</organism>
<dbReference type="InterPro" id="IPR013954">
    <property type="entry name" value="PNK3P"/>
</dbReference>
<dbReference type="GO" id="GO:0046403">
    <property type="term" value="F:polynucleotide 3'-phosphatase activity"/>
    <property type="evidence" value="ECO:0007669"/>
    <property type="project" value="TreeGrafter"/>
</dbReference>
<dbReference type="GO" id="GO:0003690">
    <property type="term" value="F:double-stranded DNA binding"/>
    <property type="evidence" value="ECO:0007669"/>
    <property type="project" value="TreeGrafter"/>
</dbReference>
<keyword evidence="2" id="KW-0808">Transferase</keyword>
<proteinExistence type="predicted"/>
<dbReference type="NCBIfam" id="TIGR01662">
    <property type="entry name" value="HAD-SF-IIIA"/>
    <property type="match status" value="1"/>
</dbReference>
<gene>
    <name evidence="2" type="ORF">D0Z07_0952</name>
</gene>
<comment type="caution">
    <text evidence="2">The sequence shown here is derived from an EMBL/GenBank/DDBJ whole genome shotgun (WGS) entry which is preliminary data.</text>
</comment>
<dbReference type="PANTHER" id="PTHR12083:SF9">
    <property type="entry name" value="BIFUNCTIONAL POLYNUCLEOTIDE PHOSPHATASE_KINASE"/>
    <property type="match status" value="1"/>
</dbReference>
<feature type="region of interest" description="Disordered" evidence="1">
    <location>
        <begin position="72"/>
        <end position="91"/>
    </location>
</feature>
<dbReference type="GO" id="GO:0046404">
    <property type="term" value="F:ATP-dependent polydeoxyribonucleotide 5'-hydroxyl-kinase activity"/>
    <property type="evidence" value="ECO:0007669"/>
    <property type="project" value="TreeGrafter"/>
</dbReference>
<feature type="compositionally biased region" description="Polar residues" evidence="1">
    <location>
        <begin position="77"/>
        <end position="87"/>
    </location>
</feature>
<dbReference type="Proteomes" id="UP000785200">
    <property type="component" value="Unassembled WGS sequence"/>
</dbReference>
<dbReference type="Gene3D" id="3.40.50.1000">
    <property type="entry name" value="HAD superfamily/HAD-like"/>
    <property type="match status" value="1"/>
</dbReference>
<evidence type="ECO:0000313" key="3">
    <source>
        <dbReference type="Proteomes" id="UP000785200"/>
    </source>
</evidence>
<dbReference type="InterPro" id="IPR006551">
    <property type="entry name" value="Polynucleotide_phosphatase"/>
</dbReference>
<dbReference type="NCBIfam" id="TIGR01664">
    <property type="entry name" value="DNA-3'-Pase"/>
    <property type="match status" value="1"/>
</dbReference>
<dbReference type="Pfam" id="PF08645">
    <property type="entry name" value="PNK3P"/>
    <property type="match status" value="1"/>
</dbReference>
<dbReference type="EMBL" id="VNKQ01000003">
    <property type="protein sequence ID" value="KAG0652282.1"/>
    <property type="molecule type" value="Genomic_DNA"/>
</dbReference>
<evidence type="ECO:0000313" key="2">
    <source>
        <dbReference type="EMBL" id="KAG0652282.1"/>
    </source>
</evidence>
<dbReference type="InterPro" id="IPR023214">
    <property type="entry name" value="HAD_sf"/>
</dbReference>